<name>A0A4Y2H3T8_ARAVE</name>
<comment type="caution">
    <text evidence="1">The sequence shown here is derived from an EMBL/GenBank/DDBJ whole genome shotgun (WGS) entry which is preliminary data.</text>
</comment>
<evidence type="ECO:0000313" key="2">
    <source>
        <dbReference type="Proteomes" id="UP000499080"/>
    </source>
</evidence>
<evidence type="ECO:0000313" key="1">
    <source>
        <dbReference type="EMBL" id="GBM59606.1"/>
    </source>
</evidence>
<keyword evidence="2" id="KW-1185">Reference proteome</keyword>
<organism evidence="1 2">
    <name type="scientific">Araneus ventricosus</name>
    <name type="common">Orbweaver spider</name>
    <name type="synonym">Epeira ventricosa</name>
    <dbReference type="NCBI Taxonomy" id="182803"/>
    <lineage>
        <taxon>Eukaryota</taxon>
        <taxon>Metazoa</taxon>
        <taxon>Ecdysozoa</taxon>
        <taxon>Arthropoda</taxon>
        <taxon>Chelicerata</taxon>
        <taxon>Arachnida</taxon>
        <taxon>Araneae</taxon>
        <taxon>Araneomorphae</taxon>
        <taxon>Entelegynae</taxon>
        <taxon>Araneoidea</taxon>
        <taxon>Araneidae</taxon>
        <taxon>Araneus</taxon>
    </lineage>
</organism>
<gene>
    <name evidence="1" type="ORF">AVEN_36514_1</name>
</gene>
<protein>
    <submittedName>
        <fullName evidence="1">Uncharacterized protein</fullName>
    </submittedName>
</protein>
<dbReference type="AlphaFoldDB" id="A0A4Y2H3T8"/>
<accession>A0A4Y2H3T8</accession>
<proteinExistence type="predicted"/>
<dbReference type="Proteomes" id="UP000499080">
    <property type="component" value="Unassembled WGS sequence"/>
</dbReference>
<reference evidence="1 2" key="1">
    <citation type="journal article" date="2019" name="Sci. Rep.">
        <title>Orb-weaving spider Araneus ventricosus genome elucidates the spidroin gene catalogue.</title>
        <authorList>
            <person name="Kono N."/>
            <person name="Nakamura H."/>
            <person name="Ohtoshi R."/>
            <person name="Moran D.A.P."/>
            <person name="Shinohara A."/>
            <person name="Yoshida Y."/>
            <person name="Fujiwara M."/>
            <person name="Mori M."/>
            <person name="Tomita M."/>
            <person name="Arakawa K."/>
        </authorList>
    </citation>
    <scope>NUCLEOTIDE SEQUENCE [LARGE SCALE GENOMIC DNA]</scope>
</reference>
<dbReference type="EMBL" id="BGPR01001690">
    <property type="protein sequence ID" value="GBM59606.1"/>
    <property type="molecule type" value="Genomic_DNA"/>
</dbReference>
<sequence>MYSGHHEVQRSGGIQRSVHASVMFFEDIFWQLTLNHCYTLIKAMCDIPILDGHVVPYVNFLPGGLIIESVDNNCSIHCVGCHQNPSAKHEFAVP</sequence>